<name>A0A645JFX4_9ZZZZ</name>
<organism evidence="1">
    <name type="scientific">bioreactor metagenome</name>
    <dbReference type="NCBI Taxonomy" id="1076179"/>
    <lineage>
        <taxon>unclassified sequences</taxon>
        <taxon>metagenomes</taxon>
        <taxon>ecological metagenomes</taxon>
    </lineage>
</organism>
<reference evidence="1" key="1">
    <citation type="submission" date="2019-08" db="EMBL/GenBank/DDBJ databases">
        <authorList>
            <person name="Kucharzyk K."/>
            <person name="Murdoch R.W."/>
            <person name="Higgins S."/>
            <person name="Loffler F."/>
        </authorList>
    </citation>
    <scope>NUCLEOTIDE SEQUENCE</scope>
</reference>
<sequence length="86" mass="9857">MTQWRPQEGDMYHTGGGSCMGTELERIAEMARKHPGEKLTTLAHHINEDTLKECHRDMDRQKAVGVDGVSWDRYEQNLQENISGLM</sequence>
<protein>
    <submittedName>
        <fullName evidence="1">Uncharacterized protein</fullName>
    </submittedName>
</protein>
<dbReference type="AlphaFoldDB" id="A0A645JFX4"/>
<evidence type="ECO:0000313" key="1">
    <source>
        <dbReference type="EMBL" id="MPN62102.1"/>
    </source>
</evidence>
<gene>
    <name evidence="1" type="ORF">SDC9_209848</name>
</gene>
<accession>A0A645JFX4</accession>
<comment type="caution">
    <text evidence="1">The sequence shown here is derived from an EMBL/GenBank/DDBJ whole genome shotgun (WGS) entry which is preliminary data.</text>
</comment>
<proteinExistence type="predicted"/>
<dbReference type="EMBL" id="VSSQ01139639">
    <property type="protein sequence ID" value="MPN62102.1"/>
    <property type="molecule type" value="Genomic_DNA"/>
</dbReference>